<comment type="caution">
    <text evidence="2">The sequence shown here is derived from an EMBL/GenBank/DDBJ whole genome shotgun (WGS) entry which is preliminary data.</text>
</comment>
<dbReference type="CDD" id="cd06433">
    <property type="entry name" value="GT_2_WfgS_like"/>
    <property type="match status" value="1"/>
</dbReference>
<keyword evidence="2" id="KW-0808">Transferase</keyword>
<accession>A0A4U1C3K6</accession>
<dbReference type="AlphaFoldDB" id="A0A4U1C3K6"/>
<sequence length="254" mass="29626">MTNQEFKPLLSVITVVYNNAKDIERTINSVLQQNYANIEYIVIDGGSTDGTLEIIHQFKNRLAQFISEPDKGIYDAMNKGLQLATGDYVLFMNSGDEIYEKDTVQKVFSSAPNADIYYGETEMLNERLLSEGRRRHQSPEELTLKSFKYGMSVSHQAIYIKRNLTKLYDAQYQLSADIDWILSAIKQSNKVVNTQQYVAKYLMGGMSKKKHRQSLLERYRIFRKYYGFLPNIFHHFIISYRLMSYWLANKKTND</sequence>
<gene>
    <name evidence="2" type="ORF">FA046_01530</name>
</gene>
<dbReference type="Proteomes" id="UP000308181">
    <property type="component" value="Unassembled WGS sequence"/>
</dbReference>
<dbReference type="PANTHER" id="PTHR43685">
    <property type="entry name" value="GLYCOSYLTRANSFERASE"/>
    <property type="match status" value="1"/>
</dbReference>
<dbReference type="InterPro" id="IPR029044">
    <property type="entry name" value="Nucleotide-diphossugar_trans"/>
</dbReference>
<dbReference type="RefSeq" id="WP_136824600.1">
    <property type="nucleotide sequence ID" value="NZ_SWBP01000001.1"/>
</dbReference>
<evidence type="ECO:0000313" key="2">
    <source>
        <dbReference type="EMBL" id="TKC00390.1"/>
    </source>
</evidence>
<dbReference type="OrthoDB" id="9788101at2"/>
<evidence type="ECO:0000313" key="3">
    <source>
        <dbReference type="Proteomes" id="UP000308181"/>
    </source>
</evidence>
<organism evidence="2 3">
    <name type="scientific">Pedobacter cryophilus</name>
    <dbReference type="NCBI Taxonomy" id="2571271"/>
    <lineage>
        <taxon>Bacteria</taxon>
        <taxon>Pseudomonadati</taxon>
        <taxon>Bacteroidota</taxon>
        <taxon>Sphingobacteriia</taxon>
        <taxon>Sphingobacteriales</taxon>
        <taxon>Sphingobacteriaceae</taxon>
        <taxon>Pedobacter</taxon>
    </lineage>
</organism>
<dbReference type="Pfam" id="PF00535">
    <property type="entry name" value="Glycos_transf_2"/>
    <property type="match status" value="1"/>
</dbReference>
<feature type="domain" description="Glycosyltransferase 2-like" evidence="1">
    <location>
        <begin position="11"/>
        <end position="133"/>
    </location>
</feature>
<dbReference type="InterPro" id="IPR001173">
    <property type="entry name" value="Glyco_trans_2-like"/>
</dbReference>
<dbReference type="EMBL" id="SWBP01000001">
    <property type="protein sequence ID" value="TKC00390.1"/>
    <property type="molecule type" value="Genomic_DNA"/>
</dbReference>
<dbReference type="Gene3D" id="3.90.550.10">
    <property type="entry name" value="Spore Coat Polysaccharide Biosynthesis Protein SpsA, Chain A"/>
    <property type="match status" value="1"/>
</dbReference>
<proteinExistence type="predicted"/>
<dbReference type="InterPro" id="IPR050834">
    <property type="entry name" value="Glycosyltransf_2"/>
</dbReference>
<protein>
    <submittedName>
        <fullName evidence="2">Glycosyltransferase</fullName>
    </submittedName>
</protein>
<dbReference type="GO" id="GO:0016740">
    <property type="term" value="F:transferase activity"/>
    <property type="evidence" value="ECO:0007669"/>
    <property type="project" value="UniProtKB-KW"/>
</dbReference>
<keyword evidence="3" id="KW-1185">Reference proteome</keyword>
<reference evidence="2 3" key="1">
    <citation type="submission" date="2019-04" db="EMBL/GenBank/DDBJ databases">
        <title>Pedobacter sp. AR-3-17 sp. nov., isolated from Arctic soil.</title>
        <authorList>
            <person name="Dahal R.H."/>
            <person name="Kim D.-U."/>
        </authorList>
    </citation>
    <scope>NUCLEOTIDE SEQUENCE [LARGE SCALE GENOMIC DNA]</scope>
    <source>
        <strain evidence="2 3">AR-3-17</strain>
    </source>
</reference>
<name>A0A4U1C3K6_9SPHI</name>
<dbReference type="SUPFAM" id="SSF53448">
    <property type="entry name" value="Nucleotide-diphospho-sugar transferases"/>
    <property type="match status" value="1"/>
</dbReference>
<evidence type="ECO:0000259" key="1">
    <source>
        <dbReference type="Pfam" id="PF00535"/>
    </source>
</evidence>
<dbReference type="PANTHER" id="PTHR43685:SF11">
    <property type="entry name" value="GLYCOSYLTRANSFERASE TAGX-RELATED"/>
    <property type="match status" value="1"/>
</dbReference>